<evidence type="ECO:0000313" key="3">
    <source>
        <dbReference type="Proteomes" id="UP000054324"/>
    </source>
</evidence>
<feature type="compositionally biased region" description="Low complexity" evidence="1">
    <location>
        <begin position="31"/>
        <end position="44"/>
    </location>
</feature>
<reference evidence="2 3" key="1">
    <citation type="submission" date="2013-11" db="EMBL/GenBank/DDBJ databases">
        <title>Opisthorchis viverrini - life in the bile duct.</title>
        <authorList>
            <person name="Young N.D."/>
            <person name="Nagarajan N."/>
            <person name="Lin S.J."/>
            <person name="Korhonen P.K."/>
            <person name="Jex A.R."/>
            <person name="Hall R.S."/>
            <person name="Safavi-Hemami H."/>
            <person name="Kaewkong W."/>
            <person name="Bertrand D."/>
            <person name="Gao S."/>
            <person name="Seet Q."/>
            <person name="Wongkham S."/>
            <person name="Teh B.T."/>
            <person name="Wongkham C."/>
            <person name="Intapan P.M."/>
            <person name="Maleewong W."/>
            <person name="Yang X."/>
            <person name="Hu M."/>
            <person name="Wang Z."/>
            <person name="Hofmann A."/>
            <person name="Sternberg P.W."/>
            <person name="Tan P."/>
            <person name="Wang J."/>
            <person name="Gasser R.B."/>
        </authorList>
    </citation>
    <scope>NUCLEOTIDE SEQUENCE [LARGE SCALE GENOMIC DNA]</scope>
</reference>
<organism evidence="2 3">
    <name type="scientific">Opisthorchis viverrini</name>
    <name type="common">Southeast Asian liver fluke</name>
    <dbReference type="NCBI Taxonomy" id="6198"/>
    <lineage>
        <taxon>Eukaryota</taxon>
        <taxon>Metazoa</taxon>
        <taxon>Spiralia</taxon>
        <taxon>Lophotrochozoa</taxon>
        <taxon>Platyhelminthes</taxon>
        <taxon>Trematoda</taxon>
        <taxon>Digenea</taxon>
        <taxon>Opisthorchiida</taxon>
        <taxon>Opisthorchiata</taxon>
        <taxon>Opisthorchiidae</taxon>
        <taxon>Opisthorchis</taxon>
    </lineage>
</organism>
<name>A0A074ZAJ3_OPIVI</name>
<dbReference type="Proteomes" id="UP000054324">
    <property type="component" value="Unassembled WGS sequence"/>
</dbReference>
<feature type="compositionally biased region" description="Basic and acidic residues" evidence="1">
    <location>
        <begin position="8"/>
        <end position="26"/>
    </location>
</feature>
<sequence>MSGAVKSNMREGLAKARKADTDDDRWKKKSTMITTTSTTAKSTATIHTTPIEAMMEGGQEKRK</sequence>
<accession>A0A074ZAJ3</accession>
<evidence type="ECO:0000313" key="2">
    <source>
        <dbReference type="EMBL" id="KER24306.1"/>
    </source>
</evidence>
<dbReference type="RefSeq" id="XP_009171937.1">
    <property type="nucleotide sequence ID" value="XM_009173673.1"/>
</dbReference>
<dbReference type="AlphaFoldDB" id="A0A074ZAJ3"/>
<dbReference type="GeneID" id="20322171"/>
<evidence type="ECO:0000256" key="1">
    <source>
        <dbReference type="SAM" id="MobiDB-lite"/>
    </source>
</evidence>
<dbReference type="KEGG" id="ovi:T265_07992"/>
<gene>
    <name evidence="2" type="ORF">T265_07992</name>
</gene>
<protein>
    <submittedName>
        <fullName evidence="2">Uncharacterized protein</fullName>
    </submittedName>
</protein>
<keyword evidence="3" id="KW-1185">Reference proteome</keyword>
<proteinExistence type="predicted"/>
<dbReference type="CTD" id="20322171"/>
<feature type="region of interest" description="Disordered" evidence="1">
    <location>
        <begin position="1"/>
        <end position="44"/>
    </location>
</feature>
<dbReference type="EMBL" id="KL596815">
    <property type="protein sequence ID" value="KER24306.1"/>
    <property type="molecule type" value="Genomic_DNA"/>
</dbReference>